<keyword evidence="4 11" id="KW-0812">Transmembrane</keyword>
<dbReference type="Pfam" id="PF01061">
    <property type="entry name" value="ABC2_membrane"/>
    <property type="match status" value="2"/>
</dbReference>
<feature type="transmembrane region" description="Helical" evidence="11">
    <location>
        <begin position="1194"/>
        <end position="1215"/>
    </location>
</feature>
<feature type="transmembrane region" description="Helical" evidence="11">
    <location>
        <begin position="1310"/>
        <end position="1334"/>
    </location>
</feature>
<feature type="transmembrane region" description="Helical" evidence="11">
    <location>
        <begin position="658"/>
        <end position="677"/>
    </location>
</feature>
<evidence type="ECO:0000256" key="7">
    <source>
        <dbReference type="ARBA" id="ARBA00022840"/>
    </source>
</evidence>
<feature type="transmembrane region" description="Helical" evidence="11">
    <location>
        <begin position="540"/>
        <end position="561"/>
    </location>
</feature>
<dbReference type="PANTHER" id="PTHR48040">
    <property type="entry name" value="PLEIOTROPIC DRUG RESISTANCE PROTEIN 1-LIKE ISOFORM X1"/>
    <property type="match status" value="1"/>
</dbReference>
<keyword evidence="8 11" id="KW-1133">Transmembrane helix</keyword>
<dbReference type="eggNOG" id="KOG0065">
    <property type="taxonomic scope" value="Eukaryota"/>
</dbReference>
<feature type="transmembrane region" description="Helical" evidence="11">
    <location>
        <begin position="683"/>
        <end position="705"/>
    </location>
</feature>
<dbReference type="HOGENOM" id="CLU_000604_35_6_1"/>
<evidence type="ECO:0000256" key="6">
    <source>
        <dbReference type="ARBA" id="ARBA00022741"/>
    </source>
</evidence>
<dbReference type="Proteomes" id="UP000001514">
    <property type="component" value="Unassembled WGS sequence"/>
</dbReference>
<organism evidence="14">
    <name type="scientific">Selaginella moellendorffii</name>
    <name type="common">Spikemoss</name>
    <dbReference type="NCBI Taxonomy" id="88036"/>
    <lineage>
        <taxon>Eukaryota</taxon>
        <taxon>Viridiplantae</taxon>
        <taxon>Streptophyta</taxon>
        <taxon>Embryophyta</taxon>
        <taxon>Tracheophyta</taxon>
        <taxon>Lycopodiopsida</taxon>
        <taxon>Selaginellales</taxon>
        <taxon>Selaginellaceae</taxon>
        <taxon>Selaginella</taxon>
    </lineage>
</organism>
<dbReference type="EMBL" id="GL377639">
    <property type="protein sequence ID" value="EFJ12352.1"/>
    <property type="molecule type" value="Genomic_DNA"/>
</dbReference>
<evidence type="ECO:0000256" key="5">
    <source>
        <dbReference type="ARBA" id="ARBA00022737"/>
    </source>
</evidence>
<dbReference type="Gene3D" id="3.40.50.300">
    <property type="entry name" value="P-loop containing nucleotide triphosphate hydrolases"/>
    <property type="match status" value="2"/>
</dbReference>
<feature type="transmembrane region" description="Helical" evidence="11">
    <location>
        <begin position="1368"/>
        <end position="1386"/>
    </location>
</feature>
<feature type="domain" description="ABC transporter" evidence="12">
    <location>
        <begin position="171"/>
        <end position="444"/>
    </location>
</feature>
<feature type="transmembrane region" description="Helical" evidence="11">
    <location>
        <begin position="1283"/>
        <end position="1301"/>
    </location>
</feature>
<reference evidence="13 14" key="1">
    <citation type="journal article" date="2011" name="Science">
        <title>The Selaginella genome identifies genetic changes associated with the evolution of vascular plants.</title>
        <authorList>
            <person name="Banks J.A."/>
            <person name="Nishiyama T."/>
            <person name="Hasebe M."/>
            <person name="Bowman J.L."/>
            <person name="Gribskov M."/>
            <person name="dePamphilis C."/>
            <person name="Albert V.A."/>
            <person name="Aono N."/>
            <person name="Aoyama T."/>
            <person name="Ambrose B.A."/>
            <person name="Ashton N.W."/>
            <person name="Axtell M.J."/>
            <person name="Barker E."/>
            <person name="Barker M.S."/>
            <person name="Bennetzen J.L."/>
            <person name="Bonawitz N.D."/>
            <person name="Chapple C."/>
            <person name="Cheng C."/>
            <person name="Correa L.G."/>
            <person name="Dacre M."/>
            <person name="DeBarry J."/>
            <person name="Dreyer I."/>
            <person name="Elias M."/>
            <person name="Engstrom E.M."/>
            <person name="Estelle M."/>
            <person name="Feng L."/>
            <person name="Finet C."/>
            <person name="Floyd S.K."/>
            <person name="Frommer W.B."/>
            <person name="Fujita T."/>
            <person name="Gramzow L."/>
            <person name="Gutensohn M."/>
            <person name="Harholt J."/>
            <person name="Hattori M."/>
            <person name="Heyl A."/>
            <person name="Hirai T."/>
            <person name="Hiwatashi Y."/>
            <person name="Ishikawa M."/>
            <person name="Iwata M."/>
            <person name="Karol K.G."/>
            <person name="Koehler B."/>
            <person name="Kolukisaoglu U."/>
            <person name="Kubo M."/>
            <person name="Kurata T."/>
            <person name="Lalonde S."/>
            <person name="Li K."/>
            <person name="Li Y."/>
            <person name="Litt A."/>
            <person name="Lyons E."/>
            <person name="Manning G."/>
            <person name="Maruyama T."/>
            <person name="Michael T.P."/>
            <person name="Mikami K."/>
            <person name="Miyazaki S."/>
            <person name="Morinaga S."/>
            <person name="Murata T."/>
            <person name="Mueller-Roeber B."/>
            <person name="Nelson D.R."/>
            <person name="Obara M."/>
            <person name="Oguri Y."/>
            <person name="Olmstead R.G."/>
            <person name="Onodera N."/>
            <person name="Petersen B.L."/>
            <person name="Pils B."/>
            <person name="Prigge M."/>
            <person name="Rensing S.A."/>
            <person name="Riano-Pachon D.M."/>
            <person name="Roberts A.W."/>
            <person name="Sato Y."/>
            <person name="Scheller H.V."/>
            <person name="Schulz B."/>
            <person name="Schulz C."/>
            <person name="Shakirov E.V."/>
            <person name="Shibagaki N."/>
            <person name="Shinohara N."/>
            <person name="Shippen D.E."/>
            <person name="Soerensen I."/>
            <person name="Sotooka R."/>
            <person name="Sugimoto N."/>
            <person name="Sugita M."/>
            <person name="Sumikawa N."/>
            <person name="Tanurdzic M."/>
            <person name="Theissen G."/>
            <person name="Ulvskov P."/>
            <person name="Wakazuki S."/>
            <person name="Weng J.K."/>
            <person name="Willats W.W."/>
            <person name="Wipf D."/>
            <person name="Wolf P.G."/>
            <person name="Yang L."/>
            <person name="Zimmer A.D."/>
            <person name="Zhu Q."/>
            <person name="Mitros T."/>
            <person name="Hellsten U."/>
            <person name="Loque D."/>
            <person name="Otillar R."/>
            <person name="Salamov A."/>
            <person name="Schmutz J."/>
            <person name="Shapiro H."/>
            <person name="Lindquist E."/>
            <person name="Lucas S."/>
            <person name="Rokhsar D."/>
            <person name="Grigoriev I.V."/>
        </authorList>
    </citation>
    <scope>NUCLEOTIDE SEQUENCE [LARGE SCALE GENOMIC DNA]</scope>
</reference>
<keyword evidence="14" id="KW-1185">Reference proteome</keyword>
<name>D8ST75_SELML</name>
<dbReference type="SUPFAM" id="SSF52540">
    <property type="entry name" value="P-loop containing nucleoside triphosphate hydrolases"/>
    <property type="match status" value="2"/>
</dbReference>
<evidence type="ECO:0000313" key="13">
    <source>
        <dbReference type="EMBL" id="EFJ12352.1"/>
    </source>
</evidence>
<evidence type="ECO:0000313" key="14">
    <source>
        <dbReference type="Proteomes" id="UP000001514"/>
    </source>
</evidence>
<dbReference type="InterPro" id="IPR013581">
    <property type="entry name" value="PDR_assoc"/>
</dbReference>
<evidence type="ECO:0000256" key="11">
    <source>
        <dbReference type="SAM" id="Phobius"/>
    </source>
</evidence>
<keyword evidence="9 11" id="KW-0472">Membrane</keyword>
<dbReference type="Pfam" id="PF08370">
    <property type="entry name" value="PDR_assoc"/>
    <property type="match status" value="1"/>
</dbReference>
<dbReference type="InterPro" id="IPR034003">
    <property type="entry name" value="ABCG_PDR_2"/>
</dbReference>
<dbReference type="InParanoid" id="D8ST75"/>
<dbReference type="GO" id="GO:0140359">
    <property type="term" value="F:ABC-type transporter activity"/>
    <property type="evidence" value="ECO:0007669"/>
    <property type="project" value="InterPro"/>
</dbReference>
<dbReference type="Pfam" id="PF14510">
    <property type="entry name" value="ABC_trans_N"/>
    <property type="match status" value="1"/>
</dbReference>
<sequence length="1453" mass="163214">MAEASGLGPCELGGDFTFERKHGGQRSWTDDDGLGGSAFGDGHHRDRGDDDLLWAALEKLPTYRRLRTTLLEELEAGDQDQDQGSTKHVMDVSSLTRMERQRIIERAFATTDQDNETLVARLRERIQAVGVQIPRVEVRFQNLRVSADAYVGSRALPTLVNFVRNIIEGLLAASGVLASKKREIHILKDVSGVVKPGRTMLLLGPPGSGKSTLLRALAGKLDQSLKTTGAVTYNGHSLDEFEARRTSSYISQEDDHIGELTVRETLDFAARCQGVGFTIDLLMELLRREKRENIRPDPCIDAFMKLAAVEGARHSVRTNYVMKVLGLEICADTVVGSDMLRGVSGGQKKRVTTGEMIVGPKKTLFMDEISTGLDSSTTFQIVRCVRNFAHSLEGTVLMALLQPPPETFELFDDVLLLAEGHIVYLGPREHILDFFASLGFQLPPRKAIADFLQEVTSRKDQQQYWADETRPYSYVPVATIARAFKGYEVGKDLGLHLGSPFEKESGHPAALTKTKYGIPRWEMFKACTEREWLLIKRNRFLYSFRTAQVAFMAFVAGTLFLRTRIHPDSESDGNLYLATLFYALVHMMFNGFSEMAITVHRLPVFYKQRDNLFFPGWAFSLPSWLLRIPYSVIEGVIWSCIVYYMVGLDPQPQRFFRYMFLLVLMHQMALAMFRFIGAVGRNMIVANTFGSFGILIVFLLGGFVIDRTHIPGWWIWAYWLSPLSYAENALAVNEFGASRWDKSVHGDDGKLYVKILKPRGLFVESYWYWIGIAVLVGYIVLLQLLGTLALSYLNPLRKPQAVVSEESLREMADNDAEVRESPVAIEVLPVSNGGGGVTKKGMILPFQPLALTFQKVCYFVDVPAEMRAQGVTEDRLQLLRDVSGAFRPGVLTALVGVSGAGKTTLMDVLAGRKTGGYIQGDVRVSGFPKLQKTFARISGYVEQTDIHSPQVTVYESLVYSAWLRLPAEVDAATRYSFVEKVMELVELGNLRNALLGLPGTSGLSTEQRKRLTIAVELVANPSIIFLDEPTSGLDARAAAIVMRTVRNTVDTGRTVVCTIHQPSIDIFESFDELLLMTRGGRAIYVGPLGLHSKTMVDYFQSIPGVPPLREGYNPATWMLEVTSPSAELRLGQAFADIFQNSMQYQDNEKLIESLSSPAPGSKDLEFPTKYSLDFWSQCRACLWKQHLTYWRNPYYNVVRLFFTLVCALIFGSIFWGVGRHRETQQDVFNAMGVLFAAVVFLGVNNASSVQPVVSVERTVFYRERAAGMYSPLPYAFAQGAIELPYIFVQTLLYGVVTYGMVQFELSLVKFLWYLFFMFVTLAYFTLYGMMAVGLTPSQQLASVVSSAFYSLWNLFSGFFIPKRRIPGWWLWFYYLNPVSWTIYGLTVSQLGDVEDEIGVGDGLETMSVKEFLERYFGFEEGFVGVCAMVILGFMLLFWLVFAFSIKFINFQRR</sequence>
<dbReference type="InterPro" id="IPR003439">
    <property type="entry name" value="ABC_transporter-like_ATP-bd"/>
</dbReference>
<feature type="domain" description="ABC transporter" evidence="12">
    <location>
        <begin position="851"/>
        <end position="1103"/>
    </location>
</feature>
<accession>D8ST75</accession>
<keyword evidence="3" id="KW-0813">Transport</keyword>
<dbReference type="FunCoup" id="D8ST75">
    <property type="interactions" value="269"/>
</dbReference>
<keyword evidence="5" id="KW-0677">Repeat</keyword>
<dbReference type="InterPro" id="IPR034001">
    <property type="entry name" value="ABCG_PDR_1"/>
</dbReference>
<evidence type="ECO:0000256" key="1">
    <source>
        <dbReference type="ARBA" id="ARBA00004141"/>
    </source>
</evidence>
<evidence type="ECO:0000256" key="4">
    <source>
        <dbReference type="ARBA" id="ARBA00022692"/>
    </source>
</evidence>
<dbReference type="GO" id="GO:0016020">
    <property type="term" value="C:membrane"/>
    <property type="evidence" value="ECO:0007669"/>
    <property type="project" value="UniProtKB-SubCell"/>
</dbReference>
<feature type="transmembrane region" description="Helical" evidence="11">
    <location>
        <begin position="1340"/>
        <end position="1361"/>
    </location>
</feature>
<dbReference type="PANTHER" id="PTHR48040:SF13">
    <property type="entry name" value="ABC TRANSPORTER G FAMILY MEMBER 31"/>
    <property type="match status" value="1"/>
</dbReference>
<dbReference type="Pfam" id="PF00005">
    <property type="entry name" value="ABC_tran"/>
    <property type="match status" value="2"/>
</dbReference>
<comment type="similarity">
    <text evidence="2">Belongs to the ABC transporter superfamily. ABCG family. PDR (TC 3.A.1.205) subfamily.</text>
</comment>
<dbReference type="InterPro" id="IPR003593">
    <property type="entry name" value="AAA+_ATPase"/>
</dbReference>
<gene>
    <name evidence="13" type="ORF">SELMODRAFT_425473</name>
</gene>
<dbReference type="InterPro" id="IPR013525">
    <property type="entry name" value="ABC2_TM"/>
</dbReference>
<dbReference type="InterPro" id="IPR029481">
    <property type="entry name" value="ABC_trans_N"/>
</dbReference>
<feature type="transmembrane region" description="Helical" evidence="11">
    <location>
        <begin position="624"/>
        <end position="646"/>
    </location>
</feature>
<feature type="transmembrane region" description="Helical" evidence="11">
    <location>
        <begin position="573"/>
        <end position="592"/>
    </location>
</feature>
<dbReference type="GO" id="GO:0016887">
    <property type="term" value="F:ATP hydrolysis activity"/>
    <property type="evidence" value="ECO:0007669"/>
    <property type="project" value="InterPro"/>
</dbReference>
<evidence type="ECO:0000259" key="12">
    <source>
        <dbReference type="PROSITE" id="PS50893"/>
    </source>
</evidence>
<dbReference type="CDD" id="cd03233">
    <property type="entry name" value="ABCG_PDR_domain1"/>
    <property type="match status" value="1"/>
</dbReference>
<protein>
    <recommendedName>
        <fullName evidence="12">ABC transporter domain-containing protein</fullName>
    </recommendedName>
</protein>
<dbReference type="InterPro" id="IPR027417">
    <property type="entry name" value="P-loop_NTPase"/>
</dbReference>
<feature type="region of interest" description="Disordered" evidence="10">
    <location>
        <begin position="1"/>
        <end position="42"/>
    </location>
</feature>
<comment type="subcellular location">
    <subcellularLocation>
        <location evidence="1">Membrane</location>
        <topology evidence="1">Multi-pass membrane protein</topology>
    </subcellularLocation>
</comment>
<feature type="transmembrane region" description="Helical" evidence="11">
    <location>
        <begin position="1422"/>
        <end position="1445"/>
    </location>
</feature>
<keyword evidence="7" id="KW-0067">ATP-binding</keyword>
<evidence type="ECO:0000256" key="8">
    <source>
        <dbReference type="ARBA" id="ARBA00022989"/>
    </source>
</evidence>
<proteinExistence type="inferred from homology"/>
<dbReference type="GO" id="GO:0005524">
    <property type="term" value="F:ATP binding"/>
    <property type="evidence" value="ECO:0007669"/>
    <property type="project" value="UniProtKB-KW"/>
</dbReference>
<feature type="transmembrane region" description="Helical" evidence="11">
    <location>
        <begin position="1227"/>
        <end position="1247"/>
    </location>
</feature>
<keyword evidence="6" id="KW-0547">Nucleotide-binding</keyword>
<dbReference type="InterPro" id="IPR043926">
    <property type="entry name" value="ABCG_dom"/>
</dbReference>
<evidence type="ECO:0000256" key="10">
    <source>
        <dbReference type="SAM" id="MobiDB-lite"/>
    </source>
</evidence>
<dbReference type="FunFam" id="3.40.50.300:FF:000059">
    <property type="entry name" value="ABC transporter G family member 40"/>
    <property type="match status" value="1"/>
</dbReference>
<dbReference type="Pfam" id="PF19055">
    <property type="entry name" value="ABC2_membrane_7"/>
    <property type="match status" value="1"/>
</dbReference>
<dbReference type="CDD" id="cd03232">
    <property type="entry name" value="ABCG_PDR_domain2"/>
    <property type="match status" value="1"/>
</dbReference>
<dbReference type="FunFam" id="3.40.50.300:FF:000179">
    <property type="entry name" value="ABC transporter G family member 34"/>
    <property type="match status" value="1"/>
</dbReference>
<evidence type="ECO:0000256" key="2">
    <source>
        <dbReference type="ARBA" id="ARBA00006012"/>
    </source>
</evidence>
<evidence type="ECO:0000256" key="3">
    <source>
        <dbReference type="ARBA" id="ARBA00022448"/>
    </source>
</evidence>
<dbReference type="Gramene" id="EFJ12352">
    <property type="protein sequence ID" value="EFJ12352"/>
    <property type="gene ID" value="SELMODRAFT_425473"/>
</dbReference>
<feature type="transmembrane region" description="Helical" evidence="11">
    <location>
        <begin position="766"/>
        <end position="793"/>
    </location>
</feature>
<dbReference type="KEGG" id="smo:SELMODRAFT_425473"/>
<dbReference type="PROSITE" id="PS50893">
    <property type="entry name" value="ABC_TRANSPORTER_2"/>
    <property type="match status" value="2"/>
</dbReference>
<dbReference type="SMART" id="SM00382">
    <property type="entry name" value="AAA"/>
    <property type="match status" value="2"/>
</dbReference>
<evidence type="ECO:0000256" key="9">
    <source>
        <dbReference type="ARBA" id="ARBA00023136"/>
    </source>
</evidence>